<evidence type="ECO:0000313" key="2">
    <source>
        <dbReference type="Proteomes" id="UP000236290"/>
    </source>
</evidence>
<gene>
    <name evidence="1" type="ORF">THARTR1_09118</name>
</gene>
<comment type="caution">
    <text evidence="1">The sequence shown here is derived from an EMBL/GenBank/DDBJ whole genome shotgun (WGS) entry which is preliminary data.</text>
</comment>
<sequence>MAVEEEAMVGVQIDHVLPSLGTALLEIHTGETAMSLELGVAEGAIVAGSGDEVARRLGQRQSDPDLQVAMRLVATEALEALRAAKDHPHDLETRERDPGLLAAMLTDQGDSHAMEGIAVMLEIDAHNLQSAPHLRRSEDGSLPPEVPLQSAKDVTQLHHPPFRGVPRWLVAAAPIAAAIDPSIVLDRIHTRNADKIADEVVRQKSWRMITDATGVVTVVIKIMEPQPRARNLKGRGAIAPLHPRLRQTVASRLILWKMNRVLRIPS</sequence>
<name>A0A2K0TX81_TRIHA</name>
<dbReference type="EMBL" id="MTYI01000165">
    <property type="protein sequence ID" value="PNP50129.1"/>
    <property type="molecule type" value="Genomic_DNA"/>
</dbReference>
<accession>A0A2K0TX81</accession>
<dbReference type="Proteomes" id="UP000236290">
    <property type="component" value="Unassembled WGS sequence"/>
</dbReference>
<evidence type="ECO:0000313" key="1">
    <source>
        <dbReference type="EMBL" id="PNP50129.1"/>
    </source>
</evidence>
<dbReference type="OrthoDB" id="163257at2759"/>
<dbReference type="AlphaFoldDB" id="A0A2K0TX81"/>
<reference evidence="1 2" key="1">
    <citation type="submission" date="2017-02" db="EMBL/GenBank/DDBJ databases">
        <title>Genomes of Trichoderma spp. with biocontrol activity.</title>
        <authorList>
            <person name="Gardiner D."/>
            <person name="Kazan K."/>
            <person name="Vos C."/>
            <person name="Harvey P."/>
        </authorList>
    </citation>
    <scope>NUCLEOTIDE SEQUENCE [LARGE SCALE GENOMIC DNA]</scope>
    <source>
        <strain evidence="1 2">Tr1</strain>
    </source>
</reference>
<organism evidence="1 2">
    <name type="scientific">Trichoderma harzianum</name>
    <name type="common">Hypocrea lixii</name>
    <dbReference type="NCBI Taxonomy" id="5544"/>
    <lineage>
        <taxon>Eukaryota</taxon>
        <taxon>Fungi</taxon>
        <taxon>Dikarya</taxon>
        <taxon>Ascomycota</taxon>
        <taxon>Pezizomycotina</taxon>
        <taxon>Sordariomycetes</taxon>
        <taxon>Hypocreomycetidae</taxon>
        <taxon>Hypocreales</taxon>
        <taxon>Hypocreaceae</taxon>
        <taxon>Trichoderma</taxon>
    </lineage>
</organism>
<proteinExistence type="predicted"/>
<protein>
    <submittedName>
        <fullName evidence="1">Uncharacterized protein</fullName>
    </submittedName>
</protein>